<keyword evidence="2" id="KW-0808">Transferase</keyword>
<dbReference type="Gene3D" id="3.90.1150.10">
    <property type="entry name" value="Aspartate Aminotransferase, domain 1"/>
    <property type="match status" value="1"/>
</dbReference>
<dbReference type="InterPro" id="IPR004839">
    <property type="entry name" value="Aminotransferase_I/II_large"/>
</dbReference>
<gene>
    <name evidence="2" type="ORF">CSUB01_08537</name>
</gene>
<evidence type="ECO:0000313" key="2">
    <source>
        <dbReference type="EMBL" id="KDN64762.1"/>
    </source>
</evidence>
<name>A0A066X758_COLSU</name>
<dbReference type="PANTHER" id="PTHR42858:SF1">
    <property type="entry name" value="LD15494P"/>
    <property type="match status" value="1"/>
</dbReference>
<dbReference type="InterPro" id="IPR015424">
    <property type="entry name" value="PyrdxlP-dep_Trfase"/>
</dbReference>
<dbReference type="GO" id="GO:0047536">
    <property type="term" value="F:2-aminoadipate transaminase activity"/>
    <property type="evidence" value="ECO:0007669"/>
    <property type="project" value="TreeGrafter"/>
</dbReference>
<dbReference type="PANTHER" id="PTHR42858">
    <property type="entry name" value="AMINOTRANSFERASE"/>
    <property type="match status" value="1"/>
</dbReference>
<dbReference type="EMBL" id="JMSE01001097">
    <property type="protein sequence ID" value="KDN64762.1"/>
    <property type="molecule type" value="Genomic_DNA"/>
</dbReference>
<dbReference type="AlphaFoldDB" id="A0A066X758"/>
<evidence type="ECO:0000259" key="1">
    <source>
        <dbReference type="Pfam" id="PF00155"/>
    </source>
</evidence>
<proteinExistence type="predicted"/>
<dbReference type="FunFam" id="3.40.640.10:FF:000080">
    <property type="entry name" value="Aminotransferase, putative"/>
    <property type="match status" value="1"/>
</dbReference>
<reference evidence="3" key="1">
    <citation type="journal article" date="2014" name="Genome Announc.">
        <title>Draft genome sequence of Colletotrichum sublineola, a destructive pathogen of cultivated sorghum.</title>
        <authorList>
            <person name="Baroncelli R."/>
            <person name="Sanz-Martin J.M."/>
            <person name="Rech G.E."/>
            <person name="Sukno S.A."/>
            <person name="Thon M.R."/>
        </authorList>
    </citation>
    <scope>NUCLEOTIDE SEQUENCE [LARGE SCALE GENOMIC DNA]</scope>
    <source>
        <strain evidence="3">TX430BB</strain>
    </source>
</reference>
<keyword evidence="2" id="KW-0032">Aminotransferase</keyword>
<dbReference type="OrthoDB" id="7042322at2759"/>
<protein>
    <submittedName>
        <fullName evidence="2">Putative aminotransferase</fullName>
    </submittedName>
</protein>
<dbReference type="Gene3D" id="3.40.640.10">
    <property type="entry name" value="Type I PLP-dependent aspartate aminotransferase-like (Major domain)"/>
    <property type="match status" value="1"/>
</dbReference>
<keyword evidence="3" id="KW-1185">Reference proteome</keyword>
<dbReference type="Pfam" id="PF00155">
    <property type="entry name" value="Aminotran_1_2"/>
    <property type="match status" value="1"/>
</dbReference>
<dbReference type="OMA" id="FEDNGFQ"/>
<accession>A0A066X758</accession>
<dbReference type="STRING" id="1173701.A0A066X758"/>
<dbReference type="Proteomes" id="UP000027238">
    <property type="component" value="Unassembled WGS sequence"/>
</dbReference>
<dbReference type="InterPro" id="IPR015422">
    <property type="entry name" value="PyrdxlP-dep_Trfase_small"/>
</dbReference>
<comment type="caution">
    <text evidence="2">The sequence shown here is derived from an EMBL/GenBank/DDBJ whole genome shotgun (WGS) entry which is preliminary data.</text>
</comment>
<dbReference type="HOGENOM" id="CLU_017584_0_6_1"/>
<dbReference type="GO" id="GO:0030170">
    <property type="term" value="F:pyridoxal phosphate binding"/>
    <property type="evidence" value="ECO:0007669"/>
    <property type="project" value="InterPro"/>
</dbReference>
<dbReference type="eggNOG" id="KOG0634">
    <property type="taxonomic scope" value="Eukaryota"/>
</dbReference>
<dbReference type="CDD" id="cd00609">
    <property type="entry name" value="AAT_like"/>
    <property type="match status" value="1"/>
</dbReference>
<feature type="domain" description="Aminotransferase class I/classII large" evidence="1">
    <location>
        <begin position="43"/>
        <end position="449"/>
    </location>
</feature>
<evidence type="ECO:0000313" key="3">
    <source>
        <dbReference type="Proteomes" id="UP000027238"/>
    </source>
</evidence>
<sequence length="476" mass="52007">MQSNNIARDSKPSLINLQLGWPSPRLFAASALLEGATRVLTSESETAAALVYGPHVGHPPLRKSVAEWLSSVYDTKIDHEWISINNGASGNLANILLKFTDPLYTRKIFMVEPTYFLACPIFEDNGFQGKLRGVPENDTEGIDIEFLNRELSKAETEAQATANLKKTDQAEGPALKVGISYPKIYKYVIYLVPTFSNPSGKTLSLQLRKDLVILARRYDALIVSDDVYDFLSWPEDQHTQNCAAVTVPPRLVDVDRSIPGYSTWGNTVSNGSFSKVIGPGVRVGWADSSPAFAKELAEVGSSSSGGAPSHLTSTFVDKMLRSGNLQAHIKNILIPTYRERYYALMSSINDVLVPLGVVNEAPTPKDTTTATAGGFFTYLRLPDDLPTARTVAAIALEKNLLRIAFGHMFAVTGDNSSVVRAESKNGFAQCIRLCWAWHEVAEIKEGIARLGDTINHIRTSIKNGESFDGQAAIGIR</sequence>
<dbReference type="SUPFAM" id="SSF53383">
    <property type="entry name" value="PLP-dependent transferases"/>
    <property type="match status" value="1"/>
</dbReference>
<dbReference type="InterPro" id="IPR015421">
    <property type="entry name" value="PyrdxlP-dep_Trfase_major"/>
</dbReference>
<organism evidence="2 3">
    <name type="scientific">Colletotrichum sublineola</name>
    <name type="common">Sorghum anthracnose fungus</name>
    <dbReference type="NCBI Taxonomy" id="1173701"/>
    <lineage>
        <taxon>Eukaryota</taxon>
        <taxon>Fungi</taxon>
        <taxon>Dikarya</taxon>
        <taxon>Ascomycota</taxon>
        <taxon>Pezizomycotina</taxon>
        <taxon>Sordariomycetes</taxon>
        <taxon>Hypocreomycetidae</taxon>
        <taxon>Glomerellales</taxon>
        <taxon>Glomerellaceae</taxon>
        <taxon>Colletotrichum</taxon>
        <taxon>Colletotrichum graminicola species complex</taxon>
    </lineage>
</organism>